<feature type="compositionally biased region" description="Low complexity" evidence="10">
    <location>
        <begin position="88"/>
        <end position="99"/>
    </location>
</feature>
<name>A0A8S9YKP0_9TREM</name>
<evidence type="ECO:0000256" key="10">
    <source>
        <dbReference type="SAM" id="MobiDB-lite"/>
    </source>
</evidence>
<evidence type="ECO:0000313" key="12">
    <source>
        <dbReference type="EMBL" id="KAF7255399.1"/>
    </source>
</evidence>
<organism evidence="12 13">
    <name type="scientific">Paragonimus skrjabini miyazakii</name>
    <dbReference type="NCBI Taxonomy" id="59628"/>
    <lineage>
        <taxon>Eukaryota</taxon>
        <taxon>Metazoa</taxon>
        <taxon>Spiralia</taxon>
        <taxon>Lophotrochozoa</taxon>
        <taxon>Platyhelminthes</taxon>
        <taxon>Trematoda</taxon>
        <taxon>Digenea</taxon>
        <taxon>Plagiorchiida</taxon>
        <taxon>Troglotremata</taxon>
        <taxon>Troglotrematidae</taxon>
        <taxon>Paragonimus</taxon>
    </lineage>
</organism>
<evidence type="ECO:0000256" key="7">
    <source>
        <dbReference type="ARBA" id="ARBA00023163"/>
    </source>
</evidence>
<evidence type="ECO:0000256" key="2">
    <source>
        <dbReference type="ARBA" id="ARBA00022723"/>
    </source>
</evidence>
<sequence>MINDMSFQQNCSKRIPLSDAWLEEVQSEESDSEFSRPSDLGKKAKLTHDWTARDITSDEEDTDEFDDDDDADDEDWTVPDYEKKRSNRASASVRHSASAYKSATNRLAPQHQRDRSRTKPLPYSPRTQQLHQQTHPSGTTISRSGRPPSQLTKASGRSKGYTRDPSFASTIHRKPQLVSVQPNRSLPHELTKPRQCFGPGCIRAAARPDTKYCSDECGLRLALRRLEILLPESLSSGCQVEVKREEGSNVSDAQPHRITYVAEQMDRARLKEIQLEKCAVHERLVQLEMEHQQLTNLIACARETTPDSYEQAALTEDAKEAEQVEQMEPVVCVTCASEVSMRHALRHMEKCFQKMEGNTVFCANQKEQIVGTPLFCDFYDTQAKAYCKRLRVVCEHFKEPKLPPDTVCGFPLVRDVFVETGAFCCVPRNKCTRHLGWERLRRARVDIERYRQFIRMDDLLQEEQRIHQSIEQRGGLLGVLLHRTIDHNPAITVQKPPELKLKR</sequence>
<evidence type="ECO:0000256" key="9">
    <source>
        <dbReference type="ARBA" id="ARBA00023828"/>
    </source>
</evidence>
<comment type="subcellular location">
    <subcellularLocation>
        <location evidence="1">Nucleus</location>
    </subcellularLocation>
</comment>
<gene>
    <name evidence="12" type="ORF">EG68_08075</name>
</gene>
<keyword evidence="8" id="KW-0539">Nucleus</keyword>
<protein>
    <recommendedName>
        <fullName evidence="9">CXXC-type zinc finger protein 1</fullName>
    </recommendedName>
</protein>
<keyword evidence="2" id="KW-0479">Metal-binding</keyword>
<dbReference type="PANTHER" id="PTHR46174:SF1">
    <property type="entry name" value="CXXC-TYPE ZINC FINGER PROTEIN 1"/>
    <property type="match status" value="1"/>
</dbReference>
<dbReference type="OrthoDB" id="419183at2759"/>
<dbReference type="InterPro" id="IPR037869">
    <property type="entry name" value="Spp1/CFP1"/>
</dbReference>
<keyword evidence="3" id="KW-0863">Zinc-finger</keyword>
<dbReference type="GO" id="GO:0048188">
    <property type="term" value="C:Set1C/COMPASS complex"/>
    <property type="evidence" value="ECO:0007669"/>
    <property type="project" value="InterPro"/>
</dbReference>
<evidence type="ECO:0000256" key="5">
    <source>
        <dbReference type="ARBA" id="ARBA00023015"/>
    </source>
</evidence>
<dbReference type="GO" id="GO:0003677">
    <property type="term" value="F:DNA binding"/>
    <property type="evidence" value="ECO:0007669"/>
    <property type="project" value="UniProtKB-KW"/>
</dbReference>
<dbReference type="Pfam" id="PF12269">
    <property type="entry name" value="CpG_bind_C"/>
    <property type="match status" value="1"/>
</dbReference>
<feature type="compositionally biased region" description="Acidic residues" evidence="10">
    <location>
        <begin position="57"/>
        <end position="77"/>
    </location>
</feature>
<dbReference type="AlphaFoldDB" id="A0A8S9YKP0"/>
<comment type="caution">
    <text evidence="12">The sequence shown here is derived from an EMBL/GenBank/DDBJ whole genome shotgun (WGS) entry which is preliminary data.</text>
</comment>
<dbReference type="EMBL" id="JTDE01004011">
    <property type="protein sequence ID" value="KAF7255399.1"/>
    <property type="molecule type" value="Genomic_DNA"/>
</dbReference>
<dbReference type="GO" id="GO:0008270">
    <property type="term" value="F:zinc ion binding"/>
    <property type="evidence" value="ECO:0007669"/>
    <property type="project" value="UniProtKB-KW"/>
</dbReference>
<feature type="region of interest" description="Disordered" evidence="10">
    <location>
        <begin position="26"/>
        <end position="192"/>
    </location>
</feature>
<evidence type="ECO:0000256" key="1">
    <source>
        <dbReference type="ARBA" id="ARBA00004123"/>
    </source>
</evidence>
<accession>A0A8S9YKP0</accession>
<proteinExistence type="predicted"/>
<evidence type="ECO:0000313" key="13">
    <source>
        <dbReference type="Proteomes" id="UP000822476"/>
    </source>
</evidence>
<keyword evidence="7" id="KW-0804">Transcription</keyword>
<keyword evidence="4" id="KW-0862">Zinc</keyword>
<evidence type="ECO:0000256" key="8">
    <source>
        <dbReference type="ARBA" id="ARBA00023242"/>
    </source>
</evidence>
<dbReference type="Proteomes" id="UP000822476">
    <property type="component" value="Unassembled WGS sequence"/>
</dbReference>
<dbReference type="GO" id="GO:0045893">
    <property type="term" value="P:positive regulation of DNA-templated transcription"/>
    <property type="evidence" value="ECO:0007669"/>
    <property type="project" value="TreeGrafter"/>
</dbReference>
<reference evidence="12" key="1">
    <citation type="submission" date="2019-07" db="EMBL/GenBank/DDBJ databases">
        <title>Annotation for the trematode Paragonimus miyazaki's.</title>
        <authorList>
            <person name="Choi Y.-J."/>
        </authorList>
    </citation>
    <scope>NUCLEOTIDE SEQUENCE</scope>
    <source>
        <strain evidence="12">Japan</strain>
    </source>
</reference>
<dbReference type="InterPro" id="IPR022056">
    <property type="entry name" value="CpG-bd_C"/>
</dbReference>
<keyword evidence="13" id="KW-1185">Reference proteome</keyword>
<dbReference type="PANTHER" id="PTHR46174">
    <property type="entry name" value="CXXC-TYPE ZINC FINGER PROTEIN 1"/>
    <property type="match status" value="1"/>
</dbReference>
<feature type="compositionally biased region" description="Basic and acidic residues" evidence="10">
    <location>
        <begin position="33"/>
        <end position="56"/>
    </location>
</feature>
<keyword evidence="6" id="KW-0238">DNA-binding</keyword>
<evidence type="ECO:0000256" key="6">
    <source>
        <dbReference type="ARBA" id="ARBA00023125"/>
    </source>
</evidence>
<keyword evidence="5" id="KW-0805">Transcription regulation</keyword>
<feature type="domain" description="CpG binding protein C-terminal" evidence="11">
    <location>
        <begin position="260"/>
        <end position="480"/>
    </location>
</feature>
<feature type="compositionally biased region" description="Polar residues" evidence="10">
    <location>
        <begin position="125"/>
        <end position="155"/>
    </location>
</feature>
<evidence type="ECO:0000256" key="4">
    <source>
        <dbReference type="ARBA" id="ARBA00022833"/>
    </source>
</evidence>
<evidence type="ECO:0000259" key="11">
    <source>
        <dbReference type="Pfam" id="PF12269"/>
    </source>
</evidence>
<evidence type="ECO:0000256" key="3">
    <source>
        <dbReference type="ARBA" id="ARBA00022771"/>
    </source>
</evidence>